<proteinExistence type="predicted"/>
<dbReference type="EMBL" id="JAMKFB020000017">
    <property type="protein sequence ID" value="KAL0170221.1"/>
    <property type="molecule type" value="Genomic_DNA"/>
</dbReference>
<sequence length="55" mass="6552">RHESQEPFLQWMLLLSNMSAVPWVHTISYGDDEDSLSDAYMNRINTEDFHAFCFR</sequence>
<feature type="non-terminal residue" evidence="1">
    <location>
        <position position="55"/>
    </location>
</feature>
<organism evidence="1 2">
    <name type="scientific">Cirrhinus mrigala</name>
    <name type="common">Mrigala</name>
    <dbReference type="NCBI Taxonomy" id="683832"/>
    <lineage>
        <taxon>Eukaryota</taxon>
        <taxon>Metazoa</taxon>
        <taxon>Chordata</taxon>
        <taxon>Craniata</taxon>
        <taxon>Vertebrata</taxon>
        <taxon>Euteleostomi</taxon>
        <taxon>Actinopterygii</taxon>
        <taxon>Neopterygii</taxon>
        <taxon>Teleostei</taxon>
        <taxon>Ostariophysi</taxon>
        <taxon>Cypriniformes</taxon>
        <taxon>Cyprinidae</taxon>
        <taxon>Labeoninae</taxon>
        <taxon>Labeonini</taxon>
        <taxon>Cirrhinus</taxon>
    </lineage>
</organism>
<reference evidence="1 2" key="1">
    <citation type="submission" date="2024-05" db="EMBL/GenBank/DDBJ databases">
        <title>Genome sequencing and assembly of Indian major carp, Cirrhinus mrigala (Hamilton, 1822).</title>
        <authorList>
            <person name="Mohindra V."/>
            <person name="Chowdhury L.M."/>
            <person name="Lal K."/>
            <person name="Jena J.K."/>
        </authorList>
    </citation>
    <scope>NUCLEOTIDE SEQUENCE [LARGE SCALE GENOMIC DNA]</scope>
    <source>
        <strain evidence="1">CM1030</strain>
        <tissue evidence="1">Blood</tissue>
    </source>
</reference>
<dbReference type="InterPro" id="IPR036852">
    <property type="entry name" value="Peptidase_S8/S53_dom_sf"/>
</dbReference>
<dbReference type="Proteomes" id="UP001529510">
    <property type="component" value="Unassembled WGS sequence"/>
</dbReference>
<accession>A0ABD0PBA6</accession>
<dbReference type="AlphaFoldDB" id="A0ABD0PBA6"/>
<dbReference type="Gene3D" id="3.40.50.200">
    <property type="entry name" value="Peptidase S8/S53 domain"/>
    <property type="match status" value="1"/>
</dbReference>
<comment type="caution">
    <text evidence="1">The sequence shown here is derived from an EMBL/GenBank/DDBJ whole genome shotgun (WGS) entry which is preliminary data.</text>
</comment>
<name>A0ABD0PBA6_CIRMR</name>
<dbReference type="InterPro" id="IPR050819">
    <property type="entry name" value="Tripeptidyl-peptidase_I"/>
</dbReference>
<evidence type="ECO:0000313" key="2">
    <source>
        <dbReference type="Proteomes" id="UP001529510"/>
    </source>
</evidence>
<protein>
    <submittedName>
        <fullName evidence="1">Uncharacterized protein</fullName>
    </submittedName>
</protein>
<dbReference type="PANTHER" id="PTHR14218:SF15">
    <property type="entry name" value="TRIPEPTIDYL-PEPTIDASE 1"/>
    <property type="match status" value="1"/>
</dbReference>
<dbReference type="PANTHER" id="PTHR14218">
    <property type="entry name" value="PROTEASE S8 TRIPEPTIDYL PEPTIDASE I CLN2"/>
    <property type="match status" value="1"/>
</dbReference>
<evidence type="ECO:0000313" key="1">
    <source>
        <dbReference type="EMBL" id="KAL0170221.1"/>
    </source>
</evidence>
<gene>
    <name evidence="1" type="ORF">M9458_034817</name>
</gene>
<keyword evidence="2" id="KW-1185">Reference proteome</keyword>
<feature type="non-terminal residue" evidence="1">
    <location>
        <position position="1"/>
    </location>
</feature>